<sequence length="87" mass="9069">GCGSLVPPGTSGLVGTAAFVGREAIWRTRGKAEGRIQVFTPHVLYQHRGDVMVGAHPNAGRDFVGLPDHPHSCCGSKSSLTQRSACG</sequence>
<organism evidence="1 2">
    <name type="scientific">Corvus brachyrhynchos</name>
    <name type="common">American crow</name>
    <dbReference type="NCBI Taxonomy" id="85066"/>
    <lineage>
        <taxon>Eukaryota</taxon>
        <taxon>Metazoa</taxon>
        <taxon>Chordata</taxon>
        <taxon>Craniata</taxon>
        <taxon>Vertebrata</taxon>
        <taxon>Euteleostomi</taxon>
        <taxon>Archelosauria</taxon>
        <taxon>Archosauria</taxon>
        <taxon>Dinosauria</taxon>
        <taxon>Saurischia</taxon>
        <taxon>Theropoda</taxon>
        <taxon>Coelurosauria</taxon>
        <taxon>Aves</taxon>
        <taxon>Neognathae</taxon>
        <taxon>Neoaves</taxon>
        <taxon>Telluraves</taxon>
        <taxon>Australaves</taxon>
        <taxon>Passeriformes</taxon>
        <taxon>Corvoidea</taxon>
        <taxon>Corvidae</taxon>
        <taxon>Corvus</taxon>
    </lineage>
</organism>
<keyword evidence="2" id="KW-1185">Reference proteome</keyword>
<accession>A0A091EZ84</accession>
<evidence type="ECO:0000313" key="2">
    <source>
        <dbReference type="Proteomes" id="UP000052976"/>
    </source>
</evidence>
<evidence type="ECO:0000313" key="1">
    <source>
        <dbReference type="EMBL" id="KFO61907.1"/>
    </source>
</evidence>
<protein>
    <submittedName>
        <fullName evidence="1">Uncharacterized protein</fullName>
    </submittedName>
</protein>
<dbReference type="AlphaFoldDB" id="A0A091EZ84"/>
<proteinExistence type="predicted"/>
<gene>
    <name evidence="1" type="ORF">N302_06483</name>
</gene>
<name>A0A091EZ84_CORBR</name>
<feature type="non-terminal residue" evidence="1">
    <location>
        <position position="87"/>
    </location>
</feature>
<reference evidence="1 2" key="1">
    <citation type="submission" date="2014-04" db="EMBL/GenBank/DDBJ databases">
        <title>Genome evolution of avian class.</title>
        <authorList>
            <person name="Zhang G."/>
            <person name="Li C."/>
        </authorList>
    </citation>
    <scope>NUCLEOTIDE SEQUENCE [LARGE SCALE GENOMIC DNA]</scope>
    <source>
        <strain evidence="1">BGI_N302</strain>
    </source>
</reference>
<dbReference type="EMBL" id="KK719186">
    <property type="protein sequence ID" value="KFO61907.1"/>
    <property type="molecule type" value="Genomic_DNA"/>
</dbReference>
<feature type="non-terminal residue" evidence="1">
    <location>
        <position position="1"/>
    </location>
</feature>
<dbReference type="Proteomes" id="UP000052976">
    <property type="component" value="Unassembled WGS sequence"/>
</dbReference>